<name>A0ABV8CF11_9GAMM</name>
<accession>A0ABV8CF11</accession>
<evidence type="ECO:0000313" key="1">
    <source>
        <dbReference type="EMBL" id="MFC3908820.1"/>
    </source>
</evidence>
<evidence type="ECO:0000313" key="2">
    <source>
        <dbReference type="Proteomes" id="UP001595758"/>
    </source>
</evidence>
<proteinExistence type="predicted"/>
<protein>
    <submittedName>
        <fullName evidence="1">Uncharacterized protein</fullName>
    </submittedName>
</protein>
<organism evidence="1 2">
    <name type="scientific">Legionella dresdenensis</name>
    <dbReference type="NCBI Taxonomy" id="450200"/>
    <lineage>
        <taxon>Bacteria</taxon>
        <taxon>Pseudomonadati</taxon>
        <taxon>Pseudomonadota</taxon>
        <taxon>Gammaproteobacteria</taxon>
        <taxon>Legionellales</taxon>
        <taxon>Legionellaceae</taxon>
        <taxon>Legionella</taxon>
    </lineage>
</organism>
<dbReference type="EMBL" id="JBHSAB010000014">
    <property type="protein sequence ID" value="MFC3908820.1"/>
    <property type="molecule type" value="Genomic_DNA"/>
</dbReference>
<comment type="caution">
    <text evidence="1">The sequence shown here is derived from an EMBL/GenBank/DDBJ whole genome shotgun (WGS) entry which is preliminary data.</text>
</comment>
<gene>
    <name evidence="1" type="ORF">ACFORL_06985</name>
</gene>
<dbReference type="Proteomes" id="UP001595758">
    <property type="component" value="Unassembled WGS sequence"/>
</dbReference>
<sequence>MSLFVELEGTAGMILKPGKSKSLFFKPFESAGDVACRGSSIIVAPALLTGESIALIALAGWELLKAIGNLLTFNFSELAENSAWGFSSLEAAPMVLITALASPLINLVDFIGSIITSINQQTNPPEIDYCSP</sequence>
<dbReference type="RefSeq" id="WP_382342456.1">
    <property type="nucleotide sequence ID" value="NZ_JBHSAB010000014.1"/>
</dbReference>
<reference evidence="2" key="1">
    <citation type="journal article" date="2019" name="Int. J. Syst. Evol. Microbiol.">
        <title>The Global Catalogue of Microorganisms (GCM) 10K type strain sequencing project: providing services to taxonomists for standard genome sequencing and annotation.</title>
        <authorList>
            <consortium name="The Broad Institute Genomics Platform"/>
            <consortium name="The Broad Institute Genome Sequencing Center for Infectious Disease"/>
            <person name="Wu L."/>
            <person name="Ma J."/>
        </authorList>
    </citation>
    <scope>NUCLEOTIDE SEQUENCE [LARGE SCALE GENOMIC DNA]</scope>
    <source>
        <strain evidence="2">CCUG 59858</strain>
    </source>
</reference>
<keyword evidence="2" id="KW-1185">Reference proteome</keyword>